<proteinExistence type="inferred from homology"/>
<gene>
    <name evidence="4" type="primary">MDV051</name>
</gene>
<dbReference type="HAMAP" id="MF_04018">
    <property type="entry name" value="HSV_TRX1"/>
    <property type="match status" value="1"/>
</dbReference>
<keyword evidence="2" id="KW-1048">Host nucleus</keyword>
<dbReference type="GO" id="GO:0003677">
    <property type="term" value="F:DNA binding"/>
    <property type="evidence" value="ECO:0007669"/>
    <property type="project" value="InterPro"/>
</dbReference>
<dbReference type="GO" id="GO:0019069">
    <property type="term" value="P:viral capsid assembly"/>
    <property type="evidence" value="ECO:0007669"/>
    <property type="project" value="InterPro"/>
</dbReference>
<name>A0A2H4V7R3_9ALPH</name>
<evidence type="ECO:0000256" key="3">
    <source>
        <dbReference type="ARBA" id="ARBA00022844"/>
    </source>
</evidence>
<evidence type="ECO:0000256" key="2">
    <source>
        <dbReference type="ARBA" id="ARBA00022562"/>
    </source>
</evidence>
<accession>A0A2H4V7R3</accession>
<protein>
    <submittedName>
        <fullName evidence="4">Capsid triplex subunit 1</fullName>
    </submittedName>
</protein>
<dbReference type="EMBL" id="MF431494">
    <property type="protein sequence ID" value="AUB51037.1"/>
    <property type="molecule type" value="Genomic_DNA"/>
</dbReference>
<evidence type="ECO:0000256" key="1">
    <source>
        <dbReference type="ARBA" id="ARBA00022561"/>
    </source>
</evidence>
<evidence type="ECO:0000313" key="4">
    <source>
        <dbReference type="EMBL" id="AUB51037.1"/>
    </source>
</evidence>
<dbReference type="Pfam" id="PF03327">
    <property type="entry name" value="Herpes_VP19C"/>
    <property type="match status" value="1"/>
</dbReference>
<organism evidence="4">
    <name type="scientific">Gallid alphaherpesvirus 2</name>
    <dbReference type="NCBI Taxonomy" id="10390"/>
    <lineage>
        <taxon>Viruses</taxon>
        <taxon>Duplodnaviria</taxon>
        <taxon>Heunggongvirae</taxon>
        <taxon>Peploviricota</taxon>
        <taxon>Herviviricetes</taxon>
        <taxon>Herpesvirales</taxon>
        <taxon>Orthoherpesviridae</taxon>
        <taxon>Alphaherpesvirinae</taxon>
        <taxon>Mardivirus</taxon>
        <taxon>Mardivirus gallidalpha2</taxon>
    </lineage>
</organism>
<keyword evidence="3" id="KW-0946">Virion</keyword>
<sequence>MKPLLRSHETQYYSLYPDTLNGLHNVFRTIGNSVQSDTVRRLNLGYLDGDNRRGNLAGGLELLRDATAPNASRMNITHPLDTSTSGATAMIMQSLRTDVAENITLLTGDSRATISRQVTLTDFCFPDAEMPGLIILSIRHPLDINSEALYATPAGRDPRVMETVWYELSELAAVSVNRVNGSGVRPSLVSLSFLIAARASDYADKCGAEALRAHVISNYGRRRMEEKLDRFGICLITMLRCRVFPHRHFQLLGGLISWISQREIASITAVVRGPQESIKTEQTAMPRSSVYVPACAYIDFDKDIRVIHEERSSSSLYLVFVYTQKFGRETVRIYVMRSRLGEWAFREGLGYMYSGVRSNNAITGVDGLIVPHGANVNMEFPLTKTLDLRNRDRRLGIAARSRDLNKADWKVDLRGRPTKESCMYAAYCRLGHLDESSVPVKKFERCGSLDIPVIWIPGVIWNIGTWIECY</sequence>
<keyword evidence="1" id="KW-0167">Capsid protein</keyword>
<dbReference type="GO" id="GO:0019028">
    <property type="term" value="C:viral capsid"/>
    <property type="evidence" value="ECO:0007669"/>
    <property type="project" value="UniProtKB-KW"/>
</dbReference>
<reference evidence="4" key="1">
    <citation type="journal article" date="2017" name="Evol. Appl.">
        <title>A phylogenomic analysis of Marek's disease virus reveals independent paths to virulence in Eurasia and North America.</title>
        <authorList>
            <person name="Trimpert J."/>
            <person name="Groenke N."/>
            <person name="Jenckel M."/>
            <person name="He S."/>
            <person name="Kunec D."/>
            <person name="Szpara M.L."/>
            <person name="Spatz S.J."/>
            <person name="Osterrieder N."/>
            <person name="McMahon D.P."/>
        </authorList>
    </citation>
    <scope>NUCLEOTIDE SEQUENCE</scope>
    <source>
        <strain evidence="4">EU-1</strain>
    </source>
</reference>
<dbReference type="InterPro" id="IPR004999">
    <property type="entry name" value="Herpes_1"/>
</dbReference>